<name>A0A1L1ZK66_9PHAE</name>
<dbReference type="RefSeq" id="YP_009341749.1">
    <property type="nucleotide sequence ID" value="NC_033408.1"/>
</dbReference>
<dbReference type="GO" id="GO:0031966">
    <property type="term" value="C:mitochondrial membrane"/>
    <property type="evidence" value="ECO:0007669"/>
    <property type="project" value="UniProtKB-SubCell"/>
</dbReference>
<reference evidence="2" key="1">
    <citation type="submission" date="2015-07" db="EMBL/GenBank/DDBJ databases">
        <title>Complete mitochondrial genome of the brown alga Sargassum aquifolium (Sargassaceae, Phaeophyceae).</title>
        <authorList>
            <person name="Liu F."/>
        </authorList>
    </citation>
    <scope>NUCLEOTIDE SEQUENCE</scope>
</reference>
<comment type="catalytic activity">
    <reaction evidence="1">
        <text>a ubiquinone + NADH + 5 H(+)(in) = a ubiquinol + NAD(+) + 4 H(+)(out)</text>
        <dbReference type="Rhea" id="RHEA:29091"/>
        <dbReference type="Rhea" id="RHEA-COMP:9565"/>
        <dbReference type="Rhea" id="RHEA-COMP:9566"/>
        <dbReference type="ChEBI" id="CHEBI:15378"/>
        <dbReference type="ChEBI" id="CHEBI:16389"/>
        <dbReference type="ChEBI" id="CHEBI:17976"/>
        <dbReference type="ChEBI" id="CHEBI:57540"/>
        <dbReference type="ChEBI" id="CHEBI:57945"/>
        <dbReference type="EC" id="7.1.1.2"/>
    </reaction>
</comment>
<keyword evidence="1" id="KW-1278">Translocase</keyword>
<keyword evidence="1" id="KW-0249">Electron transport</keyword>
<feature type="transmembrane region" description="Helical" evidence="1">
    <location>
        <begin position="92"/>
        <end position="109"/>
    </location>
</feature>
<evidence type="ECO:0000256" key="1">
    <source>
        <dbReference type="RuleBase" id="RU004430"/>
    </source>
</evidence>
<protein>
    <recommendedName>
        <fullName evidence="1">NADH-ubiquinone oxidoreductase chain 6</fullName>
        <ecNumber evidence="1">7.1.1.2</ecNumber>
    </recommendedName>
</protein>
<keyword evidence="1" id="KW-1133">Transmembrane helix</keyword>
<dbReference type="InterPro" id="IPR001457">
    <property type="entry name" value="NADH_UbQ/plastoQ_OxRdtase_su6"/>
</dbReference>
<accession>A0A1L1ZK66</accession>
<organism evidence="2">
    <name type="scientific">Sargassum aquifolium</name>
    <dbReference type="NCBI Taxonomy" id="548576"/>
    <lineage>
        <taxon>Eukaryota</taxon>
        <taxon>Sar</taxon>
        <taxon>Stramenopiles</taxon>
        <taxon>Ochrophyta</taxon>
        <taxon>PX clade</taxon>
        <taxon>Phaeophyceae</taxon>
        <taxon>Fucales</taxon>
        <taxon>Sargassaceae</taxon>
        <taxon>Sargassum</taxon>
    </lineage>
</organism>
<keyword evidence="1" id="KW-0812">Transmembrane</keyword>
<dbReference type="AlphaFoldDB" id="A0A1L1ZK66"/>
<comment type="subcellular location">
    <subcellularLocation>
        <location evidence="1">Mitochondrion membrane</location>
        <topology evidence="1">Multi-pass membrane protein</topology>
    </subcellularLocation>
</comment>
<comment type="function">
    <text evidence="1">Core subunit of the mitochondrial membrane respiratory chain NADH dehydrogenase (Complex I) which catalyzes electron transfer from NADH through the respiratory chain, using ubiquinone as an electron acceptor. Essential for the catalytic activity and assembly of complex I.</text>
</comment>
<dbReference type="Pfam" id="PF00499">
    <property type="entry name" value="Oxidored_q3"/>
    <property type="match status" value="1"/>
</dbReference>
<comment type="similarity">
    <text evidence="1">Belongs to the complex I subunit 6 family.</text>
</comment>
<sequence>MVDPIIFIFLMILGAGLGVKVISTQNPVYSGLYLVLLFFLGSAISFLLGVEFMALLFLLVYAGAIAVLVLFVVMMLDVKAIETVWSSGQKQFFYISSFLFFFFVIFIGSSYDLLFLLQSGASRFISVLASFNLVHSEDNLKTTINILFDKDLADFFYLCFYNNIVSDSFLNNASWFVNFDSSSALNDPSYLLYSTHAILLIIAGVVLLIAMVGAISLTLQKNCPDSLHKQLGRESKNAIFLVKDKSSTNSLNWHNFKSAS</sequence>
<dbReference type="InterPro" id="IPR042106">
    <property type="entry name" value="Nuo/plastoQ_OxRdtase_6_NuoJ"/>
</dbReference>
<feature type="transmembrane region" description="Helical" evidence="1">
    <location>
        <begin position="30"/>
        <end position="48"/>
    </location>
</feature>
<evidence type="ECO:0000313" key="2">
    <source>
        <dbReference type="EMBL" id="ALE29516.1"/>
    </source>
</evidence>
<feature type="transmembrane region" description="Helical" evidence="1">
    <location>
        <begin position="54"/>
        <end position="76"/>
    </location>
</feature>
<dbReference type="PANTHER" id="PTHR33269:SF17">
    <property type="entry name" value="NADH-UBIQUINONE OXIDOREDUCTASE CHAIN 6"/>
    <property type="match status" value="1"/>
</dbReference>
<proteinExistence type="inferred from homology"/>
<feature type="transmembrane region" description="Helical" evidence="1">
    <location>
        <begin position="197"/>
        <end position="219"/>
    </location>
</feature>
<keyword evidence="1" id="KW-0472">Membrane</keyword>
<feature type="transmembrane region" description="Helical" evidence="1">
    <location>
        <begin position="6"/>
        <end position="23"/>
    </location>
</feature>
<keyword evidence="1" id="KW-0520">NAD</keyword>
<dbReference type="GeneID" id="30863374"/>
<geneLocation type="mitochondrion" evidence="2"/>
<dbReference type="GO" id="GO:0008137">
    <property type="term" value="F:NADH dehydrogenase (ubiquinone) activity"/>
    <property type="evidence" value="ECO:0007669"/>
    <property type="project" value="UniProtKB-UniRule"/>
</dbReference>
<keyword evidence="1" id="KW-0813">Transport</keyword>
<dbReference type="PANTHER" id="PTHR33269">
    <property type="entry name" value="NADH-UBIQUINONE OXIDOREDUCTASE CHAIN 6"/>
    <property type="match status" value="1"/>
</dbReference>
<keyword evidence="1" id="KW-0830">Ubiquinone</keyword>
<gene>
    <name evidence="2" type="primary">nad6</name>
    <name evidence="2" type="ORF">SaraqMp30</name>
</gene>
<dbReference type="Gene3D" id="1.20.120.1200">
    <property type="entry name" value="NADH-ubiquinone/plastoquinone oxidoreductase chain 6, subunit NuoJ"/>
    <property type="match status" value="1"/>
</dbReference>
<keyword evidence="1" id="KW-0679">Respiratory chain</keyword>
<dbReference type="EC" id="7.1.1.2" evidence="1"/>
<keyword evidence="1 2" id="KW-0496">Mitochondrion</keyword>
<dbReference type="EMBL" id="KT266809">
    <property type="protein sequence ID" value="ALE29516.1"/>
    <property type="molecule type" value="Genomic_DNA"/>
</dbReference>